<dbReference type="AlphaFoldDB" id="A0A0G4FVN7"/>
<dbReference type="VEuPathDB" id="CryptoDB:Vbra_423"/>
<feature type="signal peptide" evidence="1">
    <location>
        <begin position="1"/>
        <end position="16"/>
    </location>
</feature>
<name>A0A0G4FVN7_VITBC</name>
<evidence type="ECO:0000313" key="2">
    <source>
        <dbReference type="EMBL" id="CEM18784.1"/>
    </source>
</evidence>
<sequence>MAIFILTLLAERAASSLRAEVPSQLTKIELSHITAVCGLAFLAFDKSSIWGDQISSLLGSFFAWDGGIAQSYQVWECLLRPYVGDKCVVYRHAIWLGLPLVWLTAVPLIASGFDRARGALKSRRRIGSDESTSLATDTYL</sequence>
<accession>A0A0G4FVN7</accession>
<evidence type="ECO:0000256" key="1">
    <source>
        <dbReference type="SAM" id="SignalP"/>
    </source>
</evidence>
<evidence type="ECO:0000313" key="3">
    <source>
        <dbReference type="Proteomes" id="UP000041254"/>
    </source>
</evidence>
<dbReference type="InParanoid" id="A0A0G4FVN7"/>
<feature type="chain" id="PRO_5005189122" description="EXPERA domain-containing protein" evidence="1">
    <location>
        <begin position="17"/>
        <end position="140"/>
    </location>
</feature>
<keyword evidence="3" id="KW-1185">Reference proteome</keyword>
<protein>
    <recommendedName>
        <fullName evidence="4">EXPERA domain-containing protein</fullName>
    </recommendedName>
</protein>
<organism evidence="2 3">
    <name type="scientific">Vitrella brassicaformis (strain CCMP3155)</name>
    <dbReference type="NCBI Taxonomy" id="1169540"/>
    <lineage>
        <taxon>Eukaryota</taxon>
        <taxon>Sar</taxon>
        <taxon>Alveolata</taxon>
        <taxon>Colpodellida</taxon>
        <taxon>Vitrellaceae</taxon>
        <taxon>Vitrella</taxon>
    </lineage>
</organism>
<dbReference type="EMBL" id="CDMY01000508">
    <property type="protein sequence ID" value="CEM18784.1"/>
    <property type="molecule type" value="Genomic_DNA"/>
</dbReference>
<keyword evidence="1" id="KW-0732">Signal</keyword>
<reference evidence="2 3" key="1">
    <citation type="submission" date="2014-11" db="EMBL/GenBank/DDBJ databases">
        <authorList>
            <person name="Zhu J."/>
            <person name="Qi W."/>
            <person name="Song R."/>
        </authorList>
    </citation>
    <scope>NUCLEOTIDE SEQUENCE [LARGE SCALE GENOMIC DNA]</scope>
</reference>
<proteinExistence type="predicted"/>
<dbReference type="Proteomes" id="UP000041254">
    <property type="component" value="Unassembled WGS sequence"/>
</dbReference>
<dbReference type="PhylomeDB" id="A0A0G4FVN7"/>
<gene>
    <name evidence="2" type="ORF">Vbra_423</name>
</gene>
<evidence type="ECO:0008006" key="4">
    <source>
        <dbReference type="Google" id="ProtNLM"/>
    </source>
</evidence>